<sequence>MRRRRAAFADRAEAGTRLGADLRARKWCDPVVLGLARGGVPVAAGVATALDAPLDVAVARKIGAPTQPEWGLGAVTADGPVNWDPASLRRAHVAAADLADAVAREKEEAGRQLRRYREVAAAVPVADRDVVLVDDGLATGVTARAALRRLREDSPRYVVLAVPVGRAGTADLIRAEGAADDVVALVAPAVLVAVSCWYRDFGQTPDAQVLAVLAAARRADNPGP</sequence>
<gene>
    <name evidence="2" type="ORF">MMF94_15755</name>
</gene>
<dbReference type="SUPFAM" id="SSF53271">
    <property type="entry name" value="PRTase-like"/>
    <property type="match status" value="1"/>
</dbReference>
<evidence type="ECO:0000313" key="3">
    <source>
        <dbReference type="Proteomes" id="UP001299970"/>
    </source>
</evidence>
<feature type="domain" description="Phosphoribosyltransferase" evidence="1">
    <location>
        <begin position="23"/>
        <end position="173"/>
    </location>
</feature>
<dbReference type="Gene3D" id="3.30.1310.20">
    <property type="entry name" value="PRTase-like"/>
    <property type="match status" value="1"/>
</dbReference>
<dbReference type="EMBL" id="JAKXMK010000012">
    <property type="protein sequence ID" value="MCH6167137.1"/>
    <property type="molecule type" value="Genomic_DNA"/>
</dbReference>
<keyword evidence="2" id="KW-0808">Transferase</keyword>
<name>A0ABS9TF25_9PSEU</name>
<organism evidence="2 3">
    <name type="scientific">Pseudonocardia alaniniphila</name>
    <dbReference type="NCBI Taxonomy" id="75291"/>
    <lineage>
        <taxon>Bacteria</taxon>
        <taxon>Bacillati</taxon>
        <taxon>Actinomycetota</taxon>
        <taxon>Actinomycetes</taxon>
        <taxon>Pseudonocardiales</taxon>
        <taxon>Pseudonocardiaceae</taxon>
        <taxon>Pseudonocardia</taxon>
    </lineage>
</organism>
<reference evidence="2 3" key="1">
    <citation type="submission" date="2022-03" db="EMBL/GenBank/DDBJ databases">
        <title>Pseudonocardia alaer sp. nov., a novel actinomycete isolated from reed forest soil.</title>
        <authorList>
            <person name="Wang L."/>
        </authorList>
    </citation>
    <scope>NUCLEOTIDE SEQUENCE [LARGE SCALE GENOMIC DNA]</scope>
    <source>
        <strain evidence="2 3">Y-16303</strain>
    </source>
</reference>
<protein>
    <submittedName>
        <fullName evidence="2">Phosphoribosyltransferase</fullName>
    </submittedName>
</protein>
<dbReference type="InterPro" id="IPR000836">
    <property type="entry name" value="PRTase_dom"/>
</dbReference>
<evidence type="ECO:0000313" key="2">
    <source>
        <dbReference type="EMBL" id="MCH6167137.1"/>
    </source>
</evidence>
<comment type="caution">
    <text evidence="2">The sequence shown here is derived from an EMBL/GenBank/DDBJ whole genome shotgun (WGS) entry which is preliminary data.</text>
</comment>
<dbReference type="CDD" id="cd06223">
    <property type="entry name" value="PRTases_typeI"/>
    <property type="match status" value="1"/>
</dbReference>
<dbReference type="InterPro" id="IPR029057">
    <property type="entry name" value="PRTase-like"/>
</dbReference>
<accession>A0ABS9TF25</accession>
<dbReference type="Proteomes" id="UP001299970">
    <property type="component" value="Unassembled WGS sequence"/>
</dbReference>
<keyword evidence="2" id="KW-0328">Glycosyltransferase</keyword>
<proteinExistence type="predicted"/>
<dbReference type="Pfam" id="PF00156">
    <property type="entry name" value="Pribosyltran"/>
    <property type="match status" value="1"/>
</dbReference>
<keyword evidence="3" id="KW-1185">Reference proteome</keyword>
<dbReference type="GO" id="GO:0016757">
    <property type="term" value="F:glycosyltransferase activity"/>
    <property type="evidence" value="ECO:0007669"/>
    <property type="project" value="UniProtKB-KW"/>
</dbReference>
<dbReference type="Gene3D" id="3.40.50.2020">
    <property type="match status" value="1"/>
</dbReference>
<evidence type="ECO:0000259" key="1">
    <source>
        <dbReference type="Pfam" id="PF00156"/>
    </source>
</evidence>